<dbReference type="KEGG" id="smam:Mal15_70060"/>
<feature type="chain" id="PRO_5022877937" description="Transporter" evidence="1">
    <location>
        <begin position="31"/>
        <end position="321"/>
    </location>
</feature>
<organism evidence="2 3">
    <name type="scientific">Stieleria maiorica</name>
    <dbReference type="NCBI Taxonomy" id="2795974"/>
    <lineage>
        <taxon>Bacteria</taxon>
        <taxon>Pseudomonadati</taxon>
        <taxon>Planctomycetota</taxon>
        <taxon>Planctomycetia</taxon>
        <taxon>Pirellulales</taxon>
        <taxon>Pirellulaceae</taxon>
        <taxon>Stieleria</taxon>
    </lineage>
</organism>
<dbReference type="EMBL" id="CP036264">
    <property type="protein sequence ID" value="QEG02885.1"/>
    <property type="molecule type" value="Genomic_DNA"/>
</dbReference>
<gene>
    <name evidence="2" type="ORF">Mal15_70060</name>
</gene>
<evidence type="ECO:0008006" key="4">
    <source>
        <dbReference type="Google" id="ProtNLM"/>
    </source>
</evidence>
<protein>
    <recommendedName>
        <fullName evidence="4">Transporter</fullName>
    </recommendedName>
</protein>
<evidence type="ECO:0000313" key="2">
    <source>
        <dbReference type="EMBL" id="QEG02885.1"/>
    </source>
</evidence>
<reference evidence="2 3" key="1">
    <citation type="submission" date="2019-02" db="EMBL/GenBank/DDBJ databases">
        <title>Planctomycetal bacteria perform biofilm scaping via a novel small molecule.</title>
        <authorList>
            <person name="Jeske O."/>
            <person name="Boedeker C."/>
            <person name="Wiegand S."/>
            <person name="Breitling P."/>
            <person name="Kallscheuer N."/>
            <person name="Jogler M."/>
            <person name="Rohde M."/>
            <person name="Petersen J."/>
            <person name="Medema M.H."/>
            <person name="Surup F."/>
            <person name="Jogler C."/>
        </authorList>
    </citation>
    <scope>NUCLEOTIDE SEQUENCE [LARGE SCALE GENOMIC DNA]</scope>
    <source>
        <strain evidence="2 3">Mal15</strain>
    </source>
</reference>
<evidence type="ECO:0000256" key="1">
    <source>
        <dbReference type="SAM" id="SignalP"/>
    </source>
</evidence>
<keyword evidence="1" id="KW-0732">Signal</keyword>
<evidence type="ECO:0000313" key="3">
    <source>
        <dbReference type="Proteomes" id="UP000321353"/>
    </source>
</evidence>
<feature type="signal peptide" evidence="1">
    <location>
        <begin position="1"/>
        <end position="30"/>
    </location>
</feature>
<keyword evidence="3" id="KW-1185">Reference proteome</keyword>
<proteinExistence type="predicted"/>
<name>A0A5B9MSF3_9BACT</name>
<sequence precursor="true">MRNRGCRRVGHLLFAIALVWSLAALPTTQAQIVVGDSGVGYIDSAVLGNQIRFRFDAAYSSRFADRAEFVYAQYGVAGAPELERGIDNHQELATYLEWHRWENVSLFAELPIRWIDPVVNANTGGLYDIQAGVKASLLESETSLFTAQLRGYFPTGDASKSLSTDHVSLEPGLLSLFRPSCNVTVESELRYWIPIGGSTAPPVGGTGERREFTGEVLRYGLGASYKALEGSRLDVSPVAEVVGWHVFSGLRSDSTGQRNSAVNDAIVNFKVGARFSIKSNPCCGRSPTSQSPTSLYVGYGTVLTDSNWYSDIVRFELRRSF</sequence>
<accession>A0A5B9MSF3</accession>
<dbReference type="Proteomes" id="UP000321353">
    <property type="component" value="Chromosome"/>
</dbReference>
<dbReference type="AlphaFoldDB" id="A0A5B9MSF3"/>